<dbReference type="EC" id="3.4.21.105" evidence="11"/>
<protein>
    <submittedName>
        <fullName evidence="11">Rhomboid family intramembrane serine protease</fullName>
        <ecNumber evidence="11">3.4.21.105</ecNumber>
    </submittedName>
</protein>
<evidence type="ECO:0000256" key="1">
    <source>
        <dbReference type="ARBA" id="ARBA00004141"/>
    </source>
</evidence>
<comment type="caution">
    <text evidence="11">The sequence shown here is derived from an EMBL/GenBank/DDBJ whole genome shotgun (WGS) entry which is preliminary data.</text>
</comment>
<evidence type="ECO:0000313" key="12">
    <source>
        <dbReference type="Proteomes" id="UP001597425"/>
    </source>
</evidence>
<feature type="domain" description="Peptidase S54 rhomboid" evidence="9">
    <location>
        <begin position="180"/>
        <end position="320"/>
    </location>
</feature>
<keyword evidence="4 11" id="KW-0378">Hydrolase</keyword>
<dbReference type="Gene3D" id="1.20.1540.10">
    <property type="entry name" value="Rhomboid-like"/>
    <property type="match status" value="1"/>
</dbReference>
<comment type="similarity">
    <text evidence="2">Belongs to the peptidase S54 family.</text>
</comment>
<feature type="transmembrane region" description="Helical" evidence="8">
    <location>
        <begin position="274"/>
        <end position="297"/>
    </location>
</feature>
<keyword evidence="12" id="KW-1185">Reference proteome</keyword>
<dbReference type="InterPro" id="IPR038244">
    <property type="entry name" value="NRho_sf"/>
</dbReference>
<dbReference type="GO" id="GO:0008233">
    <property type="term" value="F:peptidase activity"/>
    <property type="evidence" value="ECO:0007669"/>
    <property type="project" value="UniProtKB-KW"/>
</dbReference>
<dbReference type="EMBL" id="JBHUJD010000003">
    <property type="protein sequence ID" value="MFD2309499.1"/>
    <property type="molecule type" value="Genomic_DNA"/>
</dbReference>
<dbReference type="PANTHER" id="PTHR43731">
    <property type="entry name" value="RHOMBOID PROTEASE"/>
    <property type="match status" value="1"/>
</dbReference>
<feature type="transmembrane region" description="Helical" evidence="8">
    <location>
        <begin position="132"/>
        <end position="149"/>
    </location>
</feature>
<dbReference type="Pfam" id="PF16733">
    <property type="entry name" value="NRho"/>
    <property type="match status" value="1"/>
</dbReference>
<reference evidence="12" key="1">
    <citation type="journal article" date="2019" name="Int. J. Syst. Evol. Microbiol.">
        <title>The Global Catalogue of Microorganisms (GCM) 10K type strain sequencing project: providing services to taxonomists for standard genome sequencing and annotation.</title>
        <authorList>
            <consortium name="The Broad Institute Genomics Platform"/>
            <consortium name="The Broad Institute Genome Sequencing Center for Infectious Disease"/>
            <person name="Wu L."/>
            <person name="Ma J."/>
        </authorList>
    </citation>
    <scope>NUCLEOTIDE SEQUENCE [LARGE SCALE GENOMIC DNA]</scope>
    <source>
        <strain evidence="12">KCTC 12848</strain>
    </source>
</reference>
<feature type="transmembrane region" description="Helical" evidence="8">
    <location>
        <begin position="216"/>
        <end position="238"/>
    </location>
</feature>
<dbReference type="InterPro" id="IPR031976">
    <property type="entry name" value="NRho"/>
</dbReference>
<evidence type="ECO:0000256" key="4">
    <source>
        <dbReference type="ARBA" id="ARBA00022801"/>
    </source>
</evidence>
<dbReference type="Proteomes" id="UP001597425">
    <property type="component" value="Unassembled WGS sequence"/>
</dbReference>
<feature type="transmembrane region" description="Helical" evidence="8">
    <location>
        <begin position="303"/>
        <end position="321"/>
    </location>
</feature>
<keyword evidence="5 8" id="KW-1133">Transmembrane helix</keyword>
<dbReference type="Pfam" id="PF01694">
    <property type="entry name" value="Rhomboid"/>
    <property type="match status" value="1"/>
</dbReference>
<evidence type="ECO:0000256" key="3">
    <source>
        <dbReference type="ARBA" id="ARBA00022692"/>
    </source>
</evidence>
<feature type="compositionally biased region" description="Polar residues" evidence="7">
    <location>
        <begin position="102"/>
        <end position="119"/>
    </location>
</feature>
<proteinExistence type="inferred from homology"/>
<evidence type="ECO:0000256" key="5">
    <source>
        <dbReference type="ARBA" id="ARBA00022989"/>
    </source>
</evidence>
<comment type="subcellular location">
    <subcellularLocation>
        <location evidence="1">Membrane</location>
        <topology evidence="1">Multi-pass membrane protein</topology>
    </subcellularLocation>
</comment>
<name>A0ABW5E8T3_9GAMM</name>
<dbReference type="RefSeq" id="WP_265721731.1">
    <property type="nucleotide sequence ID" value="NZ_JAPIVK010000014.1"/>
</dbReference>
<feature type="transmembrane region" description="Helical" evidence="8">
    <location>
        <begin position="189"/>
        <end position="209"/>
    </location>
</feature>
<evidence type="ECO:0000313" key="11">
    <source>
        <dbReference type="EMBL" id="MFD2309499.1"/>
    </source>
</evidence>
<feature type="region of interest" description="Disordered" evidence="7">
    <location>
        <begin position="76"/>
        <end position="124"/>
    </location>
</feature>
<keyword evidence="11" id="KW-0645">Protease</keyword>
<dbReference type="PANTHER" id="PTHR43731:SF14">
    <property type="entry name" value="PRESENILIN-ASSOCIATED RHOMBOID-LIKE PROTEIN, MITOCHONDRIAL"/>
    <property type="match status" value="1"/>
</dbReference>
<dbReference type="InterPro" id="IPR050925">
    <property type="entry name" value="Rhomboid_protease_S54"/>
</dbReference>
<evidence type="ECO:0000256" key="2">
    <source>
        <dbReference type="ARBA" id="ARBA00009045"/>
    </source>
</evidence>
<dbReference type="Gene3D" id="3.30.70.2080">
    <property type="match status" value="1"/>
</dbReference>
<evidence type="ECO:0000259" key="9">
    <source>
        <dbReference type="Pfam" id="PF01694"/>
    </source>
</evidence>
<dbReference type="InterPro" id="IPR022764">
    <property type="entry name" value="Peptidase_S54_rhomboid_dom"/>
</dbReference>
<evidence type="ECO:0000256" key="7">
    <source>
        <dbReference type="SAM" id="MobiDB-lite"/>
    </source>
</evidence>
<feature type="domain" description="Rhomboid protease N-terminal" evidence="10">
    <location>
        <begin position="4"/>
        <end position="65"/>
    </location>
</feature>
<evidence type="ECO:0000256" key="8">
    <source>
        <dbReference type="SAM" id="Phobius"/>
    </source>
</evidence>
<gene>
    <name evidence="11" type="ORF">ACFSKX_03630</name>
</gene>
<evidence type="ECO:0000256" key="6">
    <source>
        <dbReference type="ARBA" id="ARBA00023136"/>
    </source>
</evidence>
<keyword evidence="6 8" id="KW-0472">Membrane</keyword>
<organism evidence="11 12">
    <name type="scientific">Microbulbifer halophilus</name>
    <dbReference type="NCBI Taxonomy" id="453963"/>
    <lineage>
        <taxon>Bacteria</taxon>
        <taxon>Pseudomonadati</taxon>
        <taxon>Pseudomonadota</taxon>
        <taxon>Gammaproteobacteria</taxon>
        <taxon>Cellvibrionales</taxon>
        <taxon>Microbulbiferaceae</taxon>
        <taxon>Microbulbifer</taxon>
    </lineage>
</organism>
<keyword evidence="3 8" id="KW-0812">Transmembrane</keyword>
<sequence length="335" mass="36687">MSHWTTVYQFPIDKDLSELAQFIRRNRLPLRISEENNSQVLSAADPRLPGLLQPVLERWLAGEIRLGDIRVEAVEEPAPVATDDAVEEQREGERNTPEETEAGSSANTDLPENASTQPAPASPLPDWPLHKTPLCLVLIALCFIGWLLPEPLARALLIVPDRGGDFALEGSTLARHWAQGEYWRLWTPAIVHFSLPHALFNALGVWILGRSLEARAGTLAFALLVLTSAVASNLAQYYWSPETYFGGMSGVVYALVGAVLVLQRWRRNWRDVPSGIVAVAVGWLLFCATGLFTYIFGTGIANAAHIGGFLCGILLTLLYCFTSGARQFSDNPAAA</sequence>
<dbReference type="SUPFAM" id="SSF144091">
    <property type="entry name" value="Rhomboid-like"/>
    <property type="match status" value="1"/>
</dbReference>
<dbReference type="InterPro" id="IPR035952">
    <property type="entry name" value="Rhomboid-like_sf"/>
</dbReference>
<dbReference type="GO" id="GO:0006508">
    <property type="term" value="P:proteolysis"/>
    <property type="evidence" value="ECO:0007669"/>
    <property type="project" value="UniProtKB-KW"/>
</dbReference>
<feature type="compositionally biased region" description="Basic and acidic residues" evidence="7">
    <location>
        <begin position="87"/>
        <end position="97"/>
    </location>
</feature>
<feature type="transmembrane region" description="Helical" evidence="8">
    <location>
        <begin position="244"/>
        <end position="262"/>
    </location>
</feature>
<accession>A0ABW5E8T3</accession>
<evidence type="ECO:0000259" key="10">
    <source>
        <dbReference type="Pfam" id="PF16733"/>
    </source>
</evidence>